<evidence type="ECO:0000259" key="7">
    <source>
        <dbReference type="Pfam" id="PF20811"/>
    </source>
</evidence>
<protein>
    <recommendedName>
        <fullName evidence="2">poly(ADP-ribose) glycohydrolase</fullName>
        <ecNumber evidence="2">3.2.1.143</ecNumber>
    </recommendedName>
</protein>
<evidence type="ECO:0000313" key="9">
    <source>
        <dbReference type="Proteomes" id="UP001153636"/>
    </source>
</evidence>
<dbReference type="Pfam" id="PF20811">
    <property type="entry name" value="PARG_cat_N"/>
    <property type="match status" value="1"/>
</dbReference>
<dbReference type="PANTHER" id="PTHR12837">
    <property type="entry name" value="POLY ADP-RIBOSE GLYCOHYDROLASE"/>
    <property type="match status" value="1"/>
</dbReference>
<dbReference type="GO" id="GO:0005975">
    <property type="term" value="P:carbohydrate metabolic process"/>
    <property type="evidence" value="ECO:0007669"/>
    <property type="project" value="InterPro"/>
</dbReference>
<dbReference type="GO" id="GO:0004649">
    <property type="term" value="F:poly(ADP-ribose) glycohydrolase activity"/>
    <property type="evidence" value="ECO:0007669"/>
    <property type="project" value="UniProtKB-EC"/>
</dbReference>
<dbReference type="PANTHER" id="PTHR12837:SF15">
    <property type="entry name" value="POLY(ADP-RIBOSE) GLYCOHYDROLASE"/>
    <property type="match status" value="1"/>
</dbReference>
<feature type="active site" evidence="4">
    <location>
        <position position="313"/>
    </location>
</feature>
<feature type="binding site" evidence="5">
    <location>
        <position position="297"/>
    </location>
    <ligand>
        <name>substrate</name>
    </ligand>
</feature>
<feature type="binding site" evidence="5">
    <location>
        <position position="352"/>
    </location>
    <ligand>
        <name>substrate</name>
    </ligand>
</feature>
<proteinExistence type="inferred from homology"/>
<dbReference type="OrthoDB" id="1937899at2759"/>
<organism evidence="8 9">
    <name type="scientific">Psylliodes chrysocephalus</name>
    <dbReference type="NCBI Taxonomy" id="3402493"/>
    <lineage>
        <taxon>Eukaryota</taxon>
        <taxon>Metazoa</taxon>
        <taxon>Ecdysozoa</taxon>
        <taxon>Arthropoda</taxon>
        <taxon>Hexapoda</taxon>
        <taxon>Insecta</taxon>
        <taxon>Pterygota</taxon>
        <taxon>Neoptera</taxon>
        <taxon>Endopterygota</taxon>
        <taxon>Coleoptera</taxon>
        <taxon>Polyphaga</taxon>
        <taxon>Cucujiformia</taxon>
        <taxon>Chrysomeloidea</taxon>
        <taxon>Chrysomelidae</taxon>
        <taxon>Galerucinae</taxon>
        <taxon>Alticini</taxon>
        <taxon>Psylliodes</taxon>
    </lineage>
</organism>
<feature type="active site" evidence="4">
    <location>
        <position position="294"/>
    </location>
</feature>
<dbReference type="InterPro" id="IPR007724">
    <property type="entry name" value="Poly_GlycHdrlase"/>
</dbReference>
<sequence>MAQDATDTETWVGSSLCEICSNKGIWSFNVNPVNISKYHAVLYNLPVTFKKPPEPHINADPKHWDDDYVRMPYSDKSLFPITENGVDVIKLRWKLIVDSLSEPINSGRELEEAIRKYNSSLPELTALRKYFDELDEEENECFFKNLLPKIISLALQLPQILPGSLPLLKKHCNRSVSLSQQQIASLLANAVLCTFPWRKKVANAYPGVNFVSLYMADKRAQRQNFYEKLKCIFNYFHLVTKSMPLGVVTFERKYIPKSNIPRWDSLDNYLKDTKVHIDSSGTIEDNGLGFLQVDFANKNVGGGVLGYGCVQEEIRFVICPELIIGRLFIEQLTDLEAVIVTGVQRYSKYSGYAETFAWEGPFYDETPYDEYGRRRTTVCIIDATRYNKSFHQFYPSAMLREVNKAFVGFSSRATINLAPVATGNWGCGAFQGSLYLKSLLQLMACNATGRHLIYYTFGNEDFKDDFYKMYLFLSKNNIKVEQLWRFLCGFSVTKNSENNLYSYIQQAFFDSKKQPTVKNFFKKPVEAPKKTIDTSINEAGPSNSFKKISADSDSELNEIVISTPEDFENEDVIPGTPPEKYISRNKKIKNSKLSLEKISEKLPKTDIGALIDEMDGNISKKAVVAVEDSLLEKIEKLSKQSKNSDVSVEQISKMEIDVGEDSDMCVEYLVEPKAKRKISDYFQKVMETS</sequence>
<name>A0A9P0CU70_9CUCU</name>
<feature type="domain" description="PARG helical" evidence="7">
    <location>
        <begin position="134"/>
        <end position="252"/>
    </location>
</feature>
<dbReference type="GO" id="GO:0009225">
    <property type="term" value="P:nucleotide-sugar metabolic process"/>
    <property type="evidence" value="ECO:0007669"/>
    <property type="project" value="TreeGrafter"/>
</dbReference>
<evidence type="ECO:0000259" key="6">
    <source>
        <dbReference type="Pfam" id="PF05028"/>
    </source>
</evidence>
<evidence type="ECO:0000256" key="5">
    <source>
        <dbReference type="PIRSR" id="PIRSR607724-2"/>
    </source>
</evidence>
<evidence type="ECO:0000313" key="8">
    <source>
        <dbReference type="EMBL" id="CAH1104336.1"/>
    </source>
</evidence>
<keyword evidence="9" id="KW-1185">Reference proteome</keyword>
<dbReference type="InterPro" id="IPR048362">
    <property type="entry name" value="PARG_helical"/>
</dbReference>
<dbReference type="EMBL" id="OV651828">
    <property type="protein sequence ID" value="CAH1104336.1"/>
    <property type="molecule type" value="Genomic_DNA"/>
</dbReference>
<dbReference type="InterPro" id="IPR046372">
    <property type="entry name" value="PARG_cat_C"/>
</dbReference>
<comment type="similarity">
    <text evidence="1">Belongs to the poly(ADP-ribose) glycohydrolase family.</text>
</comment>
<accession>A0A9P0CU70</accession>
<feature type="domain" description="PARG catalytic Macro" evidence="6">
    <location>
        <begin position="261"/>
        <end position="463"/>
    </location>
</feature>
<dbReference type="GO" id="GO:0005737">
    <property type="term" value="C:cytoplasm"/>
    <property type="evidence" value="ECO:0007669"/>
    <property type="project" value="TreeGrafter"/>
</dbReference>
<gene>
    <name evidence="8" type="ORF">PSYICH_LOCUS5248</name>
</gene>
<evidence type="ECO:0000256" key="1">
    <source>
        <dbReference type="ARBA" id="ARBA00009545"/>
    </source>
</evidence>
<feature type="active site" evidence="4">
    <location>
        <position position="312"/>
    </location>
</feature>
<reference evidence="8" key="1">
    <citation type="submission" date="2022-01" db="EMBL/GenBank/DDBJ databases">
        <authorList>
            <person name="King R."/>
        </authorList>
    </citation>
    <scope>NUCLEOTIDE SEQUENCE</scope>
</reference>
<dbReference type="GO" id="GO:0005634">
    <property type="term" value="C:nucleus"/>
    <property type="evidence" value="ECO:0007669"/>
    <property type="project" value="TreeGrafter"/>
</dbReference>
<evidence type="ECO:0000256" key="4">
    <source>
        <dbReference type="PIRSR" id="PIRSR607724-1"/>
    </source>
</evidence>
<dbReference type="GO" id="GO:0006282">
    <property type="term" value="P:regulation of DNA repair"/>
    <property type="evidence" value="ECO:0007669"/>
    <property type="project" value="InterPro"/>
</dbReference>
<dbReference type="EC" id="3.2.1.143" evidence="2"/>
<evidence type="ECO:0000256" key="3">
    <source>
        <dbReference type="ARBA" id="ARBA00022801"/>
    </source>
</evidence>
<keyword evidence="3" id="KW-0378">Hydrolase</keyword>
<evidence type="ECO:0000256" key="2">
    <source>
        <dbReference type="ARBA" id="ARBA00012255"/>
    </source>
</evidence>
<dbReference type="Pfam" id="PF05028">
    <property type="entry name" value="PARG_cat_C"/>
    <property type="match status" value="1"/>
</dbReference>
<dbReference type="AlphaFoldDB" id="A0A9P0CU70"/>
<dbReference type="GO" id="GO:1990966">
    <property type="term" value="P:ATP generation from poly-ADP-D-ribose"/>
    <property type="evidence" value="ECO:0007669"/>
    <property type="project" value="TreeGrafter"/>
</dbReference>
<dbReference type="Proteomes" id="UP001153636">
    <property type="component" value="Chromosome 16"/>
</dbReference>
<feature type="binding site" evidence="5">
    <location>
        <position position="311"/>
    </location>
    <ligand>
        <name>substrate</name>
    </ligand>
</feature>